<dbReference type="PANTHER" id="PTHR23090">
    <property type="entry name" value="NH 3 /GLUTAMINE-DEPENDENT NAD + SYNTHETASE"/>
    <property type="match status" value="1"/>
</dbReference>
<dbReference type="Proteomes" id="UP000184474">
    <property type="component" value="Unassembled WGS sequence"/>
</dbReference>
<evidence type="ECO:0000256" key="9">
    <source>
        <dbReference type="RuleBase" id="RU003811"/>
    </source>
</evidence>
<feature type="domain" description="CN hydrolase" evidence="10">
    <location>
        <begin position="4"/>
        <end position="263"/>
    </location>
</feature>
<dbReference type="InterPro" id="IPR022310">
    <property type="entry name" value="NAD/GMP_synthase"/>
</dbReference>
<keyword evidence="3 7" id="KW-0436">Ligase</keyword>
<dbReference type="InterPro" id="IPR014445">
    <property type="entry name" value="Gln-dep_NAD_synthase"/>
</dbReference>
<feature type="active site" description="Proton acceptor; for glutaminase activity" evidence="7">
    <location>
        <position position="44"/>
    </location>
</feature>
<name>A0A1M6T333_REIAG</name>
<comment type="similarity">
    <text evidence="2 7 8">In the C-terminal section; belongs to the NAD synthetase family.</text>
</comment>
<gene>
    <name evidence="7" type="primary">nadE</name>
    <name evidence="11" type="ORF">SAMN04488028_105265</name>
</gene>
<dbReference type="PANTHER" id="PTHR23090:SF9">
    <property type="entry name" value="GLUTAMINE-DEPENDENT NAD(+) SYNTHETASE"/>
    <property type="match status" value="1"/>
</dbReference>
<dbReference type="RefSeq" id="WP_073123494.1">
    <property type="nucleotide sequence ID" value="NZ_FRAA01000005.1"/>
</dbReference>
<feature type="binding site" evidence="7">
    <location>
        <position position="190"/>
    </location>
    <ligand>
        <name>L-glutamine</name>
        <dbReference type="ChEBI" id="CHEBI:58359"/>
    </ligand>
</feature>
<comment type="catalytic activity">
    <reaction evidence="7 8">
        <text>deamido-NAD(+) + L-glutamine + ATP + H2O = L-glutamate + AMP + diphosphate + NAD(+) + H(+)</text>
        <dbReference type="Rhea" id="RHEA:24384"/>
        <dbReference type="ChEBI" id="CHEBI:15377"/>
        <dbReference type="ChEBI" id="CHEBI:15378"/>
        <dbReference type="ChEBI" id="CHEBI:29985"/>
        <dbReference type="ChEBI" id="CHEBI:30616"/>
        <dbReference type="ChEBI" id="CHEBI:33019"/>
        <dbReference type="ChEBI" id="CHEBI:57540"/>
        <dbReference type="ChEBI" id="CHEBI:58359"/>
        <dbReference type="ChEBI" id="CHEBI:58437"/>
        <dbReference type="ChEBI" id="CHEBI:456215"/>
        <dbReference type="EC" id="6.3.5.1"/>
    </reaction>
</comment>
<evidence type="ECO:0000313" key="12">
    <source>
        <dbReference type="Proteomes" id="UP000184474"/>
    </source>
</evidence>
<dbReference type="GO" id="GO:0003952">
    <property type="term" value="F:NAD+ synthase (glutamine-hydrolyzing) activity"/>
    <property type="evidence" value="ECO:0007669"/>
    <property type="project" value="UniProtKB-UniRule"/>
</dbReference>
<evidence type="ECO:0000259" key="10">
    <source>
        <dbReference type="PROSITE" id="PS50263"/>
    </source>
</evidence>
<dbReference type="AlphaFoldDB" id="A0A1M6T333"/>
<comment type="similarity">
    <text evidence="9">Belongs to the NAD synthetase family.</text>
</comment>
<feature type="binding site" evidence="7">
    <location>
        <position position="452"/>
    </location>
    <ligand>
        <name>ATP</name>
        <dbReference type="ChEBI" id="CHEBI:30616"/>
    </ligand>
</feature>
<accession>A0A1M6T333</accession>
<feature type="active site" description="Nucleophile; for glutaminase activity" evidence="7">
    <location>
        <position position="163"/>
    </location>
</feature>
<dbReference type="CDD" id="cd00553">
    <property type="entry name" value="NAD_synthase"/>
    <property type="match status" value="1"/>
</dbReference>
<dbReference type="EMBL" id="FRAA01000005">
    <property type="protein sequence ID" value="SHK51351.1"/>
    <property type="molecule type" value="Genomic_DNA"/>
</dbReference>
<dbReference type="GO" id="GO:0005737">
    <property type="term" value="C:cytoplasm"/>
    <property type="evidence" value="ECO:0007669"/>
    <property type="project" value="InterPro"/>
</dbReference>
<dbReference type="Pfam" id="PF02540">
    <property type="entry name" value="NAD_synthase"/>
    <property type="match status" value="1"/>
</dbReference>
<feature type="binding site" evidence="7">
    <location>
        <position position="457"/>
    </location>
    <ligand>
        <name>deamido-NAD(+)</name>
        <dbReference type="ChEBI" id="CHEBI:58437"/>
        <note>ligand shared between two neighboring subunits</note>
    </ligand>
</feature>
<evidence type="ECO:0000256" key="6">
    <source>
        <dbReference type="ARBA" id="ARBA00023027"/>
    </source>
</evidence>
<evidence type="ECO:0000313" key="11">
    <source>
        <dbReference type="EMBL" id="SHK51351.1"/>
    </source>
</evidence>
<dbReference type="UniPathway" id="UPA00253">
    <property type="reaction ID" value="UER00334"/>
</dbReference>
<evidence type="ECO:0000256" key="1">
    <source>
        <dbReference type="ARBA" id="ARBA00005188"/>
    </source>
</evidence>
<dbReference type="EC" id="6.3.5.1" evidence="7 8"/>
<dbReference type="InterPro" id="IPR014729">
    <property type="entry name" value="Rossmann-like_a/b/a_fold"/>
</dbReference>
<dbReference type="HAMAP" id="MF_02090">
    <property type="entry name" value="NadE_glutamine_dep"/>
    <property type="match status" value="1"/>
</dbReference>
<keyword evidence="4 7" id="KW-0547">Nucleotide-binding</keyword>
<evidence type="ECO:0000256" key="4">
    <source>
        <dbReference type="ARBA" id="ARBA00022741"/>
    </source>
</evidence>
<dbReference type="STRING" id="156994.SAMN04488028_105265"/>
<evidence type="ECO:0000256" key="8">
    <source>
        <dbReference type="PIRNR" id="PIRNR006630"/>
    </source>
</evidence>
<dbReference type="Gene3D" id="3.60.110.10">
    <property type="entry name" value="Carbon-nitrogen hydrolase"/>
    <property type="match status" value="1"/>
</dbReference>
<dbReference type="Pfam" id="PF00795">
    <property type="entry name" value="CN_hydrolase"/>
    <property type="match status" value="1"/>
</dbReference>
<dbReference type="NCBIfam" id="TIGR00552">
    <property type="entry name" value="nadE"/>
    <property type="match status" value="1"/>
</dbReference>
<dbReference type="InterPro" id="IPR003010">
    <property type="entry name" value="C-N_Hydrolase"/>
</dbReference>
<dbReference type="Gene3D" id="3.40.50.620">
    <property type="entry name" value="HUPs"/>
    <property type="match status" value="1"/>
</dbReference>
<comment type="caution">
    <text evidence="7">Lacks conserved residue(s) required for the propagation of feature annotation.</text>
</comment>
<evidence type="ECO:0000256" key="7">
    <source>
        <dbReference type="HAMAP-Rule" id="MF_02090"/>
    </source>
</evidence>
<evidence type="ECO:0000256" key="3">
    <source>
        <dbReference type="ARBA" id="ARBA00022598"/>
    </source>
</evidence>
<sequence length="620" mass="70110">MTQMRIGGACLNQTPIDWKGNIDHIKTAIDDARNNQVELLCLPELCITSYGCQDLFLAEWVLEEALSQLLKLLDHCYDITVVVGLPIILEGQTYNTCCVIKDQQIQGFYAKQALANDGIHYEKRWFSPWPKNTSKTISIQESDYPIGDITFDISGLQVGFEICEDAWSKDRPAQRLKEKNIDLILNPSASHFSFNKKQLRDHLVQSSSSEFDCYYLYVNQLGNESGRVVYDGDILLAHNDQFLLKNRRLSFSDYQLRYFDINTIDPDYLPQLDEDFTTSNEEFAQAGALALFDYMQKTFIKGYVLSLSGGADSSSIAILVAHMIRVGIAELGIHTLATKLHIAEGSYEANNPHTAAEQITEKVLFTAYQGTDNSSDETLASAKNLAGSLGATFRSWTIDSSVEAAHQIAEEAIGRKLSWDTDDIALQNIQARTRSPLIWMIANIENKILLTTSNRSEGDVGYTTMDGDTSGSLAPIAGVDKAFILQWLQYAEKELGYTGLQYVNNLTPTAELRPKAYSQTDEDDLMPYAIMVAIERLAIFQRQSPIQVFDVLIDQLKIDKELLKGYITKFHRLWSINQWKRERLAPSFHLDDFNVDPKTWCRFPIISSGFKKELEDLKKR</sequence>
<dbReference type="InterPro" id="IPR036526">
    <property type="entry name" value="C-N_Hydrolase_sf"/>
</dbReference>
<proteinExistence type="inferred from homology"/>
<dbReference type="PROSITE" id="PS50263">
    <property type="entry name" value="CN_HYDROLASE"/>
    <property type="match status" value="1"/>
</dbReference>
<feature type="binding site" evidence="7">
    <location>
        <position position="580"/>
    </location>
    <ligand>
        <name>deamido-NAD(+)</name>
        <dbReference type="ChEBI" id="CHEBI:58437"/>
        <note>ligand shared between two neighboring subunits</note>
    </ligand>
</feature>
<keyword evidence="6 7" id="KW-0520">NAD</keyword>
<keyword evidence="5 7" id="KW-0067">ATP-binding</keyword>
<dbReference type="GO" id="GO:0004359">
    <property type="term" value="F:glutaminase activity"/>
    <property type="evidence" value="ECO:0007669"/>
    <property type="project" value="InterPro"/>
</dbReference>
<dbReference type="GO" id="GO:0008795">
    <property type="term" value="F:NAD+ synthase activity"/>
    <property type="evidence" value="ECO:0007669"/>
    <property type="project" value="UniProtKB-UniRule"/>
</dbReference>
<feature type="binding site" evidence="7">
    <location>
        <position position="428"/>
    </location>
    <ligand>
        <name>deamido-NAD(+)</name>
        <dbReference type="ChEBI" id="CHEBI:58437"/>
        <note>ligand shared between two neighboring subunits</note>
    </ligand>
</feature>
<dbReference type="SUPFAM" id="SSF56317">
    <property type="entry name" value="Carbon-nitrogen hydrolase"/>
    <property type="match status" value="1"/>
</dbReference>
<evidence type="ECO:0000256" key="5">
    <source>
        <dbReference type="ARBA" id="ARBA00022840"/>
    </source>
</evidence>
<organism evidence="11 12">
    <name type="scientific">Reichenbachiella agariperforans</name>
    <dbReference type="NCBI Taxonomy" id="156994"/>
    <lineage>
        <taxon>Bacteria</taxon>
        <taxon>Pseudomonadati</taxon>
        <taxon>Bacteroidota</taxon>
        <taxon>Cytophagia</taxon>
        <taxon>Cytophagales</taxon>
        <taxon>Reichenbachiellaceae</taxon>
        <taxon>Reichenbachiella</taxon>
    </lineage>
</organism>
<feature type="active site" description="For glutaminase activity" evidence="7">
    <location>
        <position position="111"/>
    </location>
</feature>
<protein>
    <recommendedName>
        <fullName evidence="7 8">Glutamine-dependent NAD(+) synthetase</fullName>
        <ecNumber evidence="7 8">6.3.5.1</ecNumber>
    </recommendedName>
    <alternativeName>
        <fullName evidence="7 8">NAD(+) synthase [glutamine-hydrolyzing]</fullName>
    </alternativeName>
</protein>
<evidence type="ECO:0000256" key="2">
    <source>
        <dbReference type="ARBA" id="ARBA00007145"/>
    </source>
</evidence>
<reference evidence="12" key="1">
    <citation type="submission" date="2016-11" db="EMBL/GenBank/DDBJ databases">
        <authorList>
            <person name="Varghese N."/>
            <person name="Submissions S."/>
        </authorList>
    </citation>
    <scope>NUCLEOTIDE SEQUENCE [LARGE SCALE GENOMIC DNA]</scope>
    <source>
        <strain evidence="12">DSM 26134</strain>
    </source>
</reference>
<comment type="function">
    <text evidence="7">Catalyzes the ATP-dependent amidation of deamido-NAD to form NAD. Uses L-glutamine as a nitrogen source.</text>
</comment>
<feature type="binding site" evidence="7">
    <location>
        <position position="196"/>
    </location>
    <ligand>
        <name>L-glutamine</name>
        <dbReference type="ChEBI" id="CHEBI:58359"/>
    </ligand>
</feature>
<dbReference type="GO" id="GO:0009435">
    <property type="term" value="P:NAD+ biosynthetic process"/>
    <property type="evidence" value="ECO:0007669"/>
    <property type="project" value="UniProtKB-UniRule"/>
</dbReference>
<dbReference type="InterPro" id="IPR003694">
    <property type="entry name" value="NAD_synthase"/>
</dbReference>
<dbReference type="GO" id="GO:0005524">
    <property type="term" value="F:ATP binding"/>
    <property type="evidence" value="ECO:0007669"/>
    <property type="project" value="UniProtKB-UniRule"/>
</dbReference>
<dbReference type="SUPFAM" id="SSF52402">
    <property type="entry name" value="Adenine nucleotide alpha hydrolases-like"/>
    <property type="match status" value="1"/>
</dbReference>
<comment type="pathway">
    <text evidence="1 7 8">Cofactor biosynthesis; NAD(+) biosynthesis; NAD(+) from deamido-NAD(+) (L-Gln route): step 1/1.</text>
</comment>
<dbReference type="PIRSF" id="PIRSF006630">
    <property type="entry name" value="NADS_GAT"/>
    <property type="match status" value="1"/>
</dbReference>
<keyword evidence="12" id="KW-1185">Reference proteome</keyword>
<dbReference type="CDD" id="cd07570">
    <property type="entry name" value="GAT_Gln-NAD-synth"/>
    <property type="match status" value="1"/>
</dbReference>